<feature type="domain" description="M23ase beta-sheet core" evidence="2">
    <location>
        <begin position="200"/>
        <end position="290"/>
    </location>
</feature>
<dbReference type="CDD" id="cd12797">
    <property type="entry name" value="M23_peptidase"/>
    <property type="match status" value="1"/>
</dbReference>
<dbReference type="RefSeq" id="WP_128210409.1">
    <property type="nucleotide sequence ID" value="NZ_JBHRSO010000023.1"/>
</dbReference>
<dbReference type="EMBL" id="SAUZ01000038">
    <property type="protein sequence ID" value="RWR16707.1"/>
    <property type="molecule type" value="Genomic_DNA"/>
</dbReference>
<reference evidence="3 4" key="1">
    <citation type="submission" date="2019-01" db="EMBL/GenBank/DDBJ databases">
        <title>Sinorhodobacter populi sp. nov. isolated from the symptomatic bark tissue of Populus euramericana canker.</title>
        <authorList>
            <person name="Xu G."/>
        </authorList>
    </citation>
    <scope>NUCLEOTIDE SEQUENCE [LARGE SCALE GENOMIC DNA]</scope>
    <source>
        <strain evidence="3 4">SK2B-1</strain>
    </source>
</reference>
<evidence type="ECO:0000313" key="4">
    <source>
        <dbReference type="Proteomes" id="UP000284476"/>
    </source>
</evidence>
<dbReference type="PANTHER" id="PTHR21666:SF270">
    <property type="entry name" value="MUREIN HYDROLASE ACTIVATOR ENVC"/>
    <property type="match status" value="1"/>
</dbReference>
<dbReference type="AlphaFoldDB" id="A0A443J8B3"/>
<gene>
    <name evidence="3" type="ORF">D2T30_20940</name>
</gene>
<feature type="chain" id="PRO_5018996012" evidence="1">
    <location>
        <begin position="24"/>
        <end position="329"/>
    </location>
</feature>
<dbReference type="GO" id="GO:0004222">
    <property type="term" value="F:metalloendopeptidase activity"/>
    <property type="evidence" value="ECO:0007669"/>
    <property type="project" value="TreeGrafter"/>
</dbReference>
<dbReference type="SUPFAM" id="SSF51261">
    <property type="entry name" value="Duplicated hybrid motif"/>
    <property type="match status" value="1"/>
</dbReference>
<keyword evidence="1" id="KW-0732">Signal</keyword>
<proteinExistence type="predicted"/>
<dbReference type="InterPro" id="IPR050570">
    <property type="entry name" value="Cell_wall_metabolism_enzyme"/>
</dbReference>
<evidence type="ECO:0000313" key="3">
    <source>
        <dbReference type="EMBL" id="RWR16707.1"/>
    </source>
</evidence>
<dbReference type="InterPro" id="IPR011055">
    <property type="entry name" value="Dup_hybrid_motif"/>
</dbReference>
<dbReference type="Gene3D" id="2.70.70.10">
    <property type="entry name" value="Glucose Permease (Domain IIA)"/>
    <property type="match status" value="1"/>
</dbReference>
<organism evidence="3 4">
    <name type="scientific">Paenirhodobacter populi</name>
    <dbReference type="NCBI Taxonomy" id="2306993"/>
    <lineage>
        <taxon>Bacteria</taxon>
        <taxon>Pseudomonadati</taxon>
        <taxon>Pseudomonadota</taxon>
        <taxon>Alphaproteobacteria</taxon>
        <taxon>Rhodobacterales</taxon>
        <taxon>Rhodobacter group</taxon>
        <taxon>Paenirhodobacter</taxon>
    </lineage>
</organism>
<dbReference type="Proteomes" id="UP000284476">
    <property type="component" value="Unassembled WGS sequence"/>
</dbReference>
<comment type="caution">
    <text evidence="3">The sequence shown here is derived from an EMBL/GenBank/DDBJ whole genome shotgun (WGS) entry which is preliminary data.</text>
</comment>
<accession>A0A443J8B3</accession>
<protein>
    <submittedName>
        <fullName evidence="3">M23 family metallopeptidase</fullName>
    </submittedName>
</protein>
<evidence type="ECO:0000259" key="2">
    <source>
        <dbReference type="Pfam" id="PF01551"/>
    </source>
</evidence>
<evidence type="ECO:0000256" key="1">
    <source>
        <dbReference type="SAM" id="SignalP"/>
    </source>
</evidence>
<dbReference type="Pfam" id="PF01551">
    <property type="entry name" value="Peptidase_M23"/>
    <property type="match status" value="1"/>
</dbReference>
<name>A0A443J8B3_9RHOB</name>
<sequence>MKRHNLGIAVILIFAGMSVSAQADPLSLGQRMAEGFLSGDVETVWSSSTREMQRAFGSAENLAAFRDDLLADFGSEQAVLSERTAEQAGHDVYTRVSRWTETPAPLELVIAFDGAERISGFFIRPQPVAVPSSYLDYETKAVLRLPVDGNWFVYWGGRDIEDNYHAVDVGQRFALDLLIVRDGQTHSGDASELESYYCWGQPVLAPAKGIVMRAVDGLPDQAIGESDVANPAGNHIVIDFGGNEYGFLAHLQQGSLRVAKGDVVATGQEIGLCGNSGNTSEPHLHFHMQTSPRLGQGEGLPAQFTNYRANGVLINRGEPQKGESIHPAE</sequence>
<feature type="signal peptide" evidence="1">
    <location>
        <begin position="1"/>
        <end position="23"/>
    </location>
</feature>
<dbReference type="InterPro" id="IPR016047">
    <property type="entry name" value="M23ase_b-sheet_dom"/>
</dbReference>
<dbReference type="PANTHER" id="PTHR21666">
    <property type="entry name" value="PEPTIDASE-RELATED"/>
    <property type="match status" value="1"/>
</dbReference>